<evidence type="ECO:0000259" key="2">
    <source>
        <dbReference type="Pfam" id="PF00266"/>
    </source>
</evidence>
<dbReference type="PANTHER" id="PTHR43586:SF8">
    <property type="entry name" value="CYSTEINE DESULFURASE 1, CHLOROPLASTIC"/>
    <property type="match status" value="1"/>
</dbReference>
<dbReference type="GO" id="GO:0008483">
    <property type="term" value="F:transaminase activity"/>
    <property type="evidence" value="ECO:0007669"/>
    <property type="project" value="UniProtKB-KW"/>
</dbReference>
<keyword evidence="4" id="KW-1185">Reference proteome</keyword>
<dbReference type="InterPro" id="IPR000192">
    <property type="entry name" value="Aminotrans_V_dom"/>
</dbReference>
<dbReference type="Gene3D" id="3.40.640.10">
    <property type="entry name" value="Type I PLP-dependent aspartate aminotransferase-like (Major domain)"/>
    <property type="match status" value="1"/>
</dbReference>
<dbReference type="RefSeq" id="WP_124868446.1">
    <property type="nucleotide sequence ID" value="NZ_CP034183.1"/>
</dbReference>
<dbReference type="OrthoDB" id="9804366at2"/>
<evidence type="ECO:0000256" key="1">
    <source>
        <dbReference type="ARBA" id="ARBA00022898"/>
    </source>
</evidence>
<dbReference type="AlphaFoldDB" id="A0A3G8Y9Z3"/>
<gene>
    <name evidence="3" type="ORF">EHF33_05035</name>
</gene>
<proteinExistence type="predicted"/>
<dbReference type="EMBL" id="CP034183">
    <property type="protein sequence ID" value="AZI42189.1"/>
    <property type="molecule type" value="Genomic_DNA"/>
</dbReference>
<dbReference type="KEGG" id="dph:EHF33_05035"/>
<name>A0A3G8Y9Z3_9DEIO</name>
<dbReference type="InterPro" id="IPR015424">
    <property type="entry name" value="PyrdxlP-dep_Trfase"/>
</dbReference>
<protein>
    <submittedName>
        <fullName evidence="3">Aminotransferase class V-fold PLP-dependent enzyme</fullName>
    </submittedName>
</protein>
<evidence type="ECO:0000313" key="4">
    <source>
        <dbReference type="Proteomes" id="UP000276417"/>
    </source>
</evidence>
<organism evidence="3 4">
    <name type="scientific">Deinococcus psychrotolerans</name>
    <dbReference type="NCBI Taxonomy" id="2489213"/>
    <lineage>
        <taxon>Bacteria</taxon>
        <taxon>Thermotogati</taxon>
        <taxon>Deinococcota</taxon>
        <taxon>Deinococci</taxon>
        <taxon>Deinococcales</taxon>
        <taxon>Deinococcaceae</taxon>
        <taxon>Deinococcus</taxon>
    </lineage>
</organism>
<feature type="domain" description="Aminotransferase class V" evidence="2">
    <location>
        <begin position="52"/>
        <end position="400"/>
    </location>
</feature>
<dbReference type="SUPFAM" id="SSF53383">
    <property type="entry name" value="PLP-dependent transferases"/>
    <property type="match status" value="1"/>
</dbReference>
<accession>A0A3G8Y9Z3</accession>
<dbReference type="InterPro" id="IPR015421">
    <property type="entry name" value="PyrdxlP-dep_Trfase_major"/>
</dbReference>
<keyword evidence="1" id="KW-0663">Pyridoxal phosphate</keyword>
<dbReference type="InterPro" id="IPR015422">
    <property type="entry name" value="PyrdxlP-dep_Trfase_small"/>
</dbReference>
<reference evidence="3 4" key="1">
    <citation type="submission" date="2018-11" db="EMBL/GenBank/DDBJ databases">
        <title>Deinococcus shelandsis sp. nov., isolated from South Shetland Islands soil of Antarctica.</title>
        <authorList>
            <person name="Tian J."/>
        </authorList>
    </citation>
    <scope>NUCLEOTIDE SEQUENCE [LARGE SCALE GENOMIC DNA]</scope>
    <source>
        <strain evidence="3 4">S14-83T</strain>
    </source>
</reference>
<dbReference type="Gene3D" id="3.90.1150.10">
    <property type="entry name" value="Aspartate Aminotransferase, domain 1"/>
    <property type="match status" value="1"/>
</dbReference>
<keyword evidence="3" id="KW-0032">Aminotransferase</keyword>
<dbReference type="Pfam" id="PF00266">
    <property type="entry name" value="Aminotran_5"/>
    <property type="match status" value="1"/>
</dbReference>
<sequence length="533" mass="58366">MDNFTLFRTDLIGQDTVIRTPFGDRRVTYADHVASGRALRSSEAFIVERVLPLYANTHTDDSATGAMTTHLAHQACEYVKTQLGADKNCTLVWCGSGSTGAVKRLQEILGLAVPPTLLAKLRASFPPDERPVVFVGPYEHHSNEVTWRETLADVVEVPLCPRGGIDLDALRTLLKAPEYRSRQKIGSFSAASNVTGYLSDTRALARLLHAHGALAFFDFAACAPYLKIDMRSGRPDGYDAVFLSPHKFAGGPGTPGLLCFQNQIYPAGAPTTAGGGTVSYVSRTAHHFVEDIEAREDAGTPAILGKIRTALAFKAKERLGIDAIAEREHALISRAIARLRTHPRLQLLGNLDEPRLAVLSFLVRTEDSSMLHPRLVVRLLNDLFGIQSRGGCACAGPYGHALLNIDDQTSQRYMHCALGGLGGLKPGWTRLNFAPWTSEAEFLFLLSALEFVADFGERFVPLYDMDFHTGTWTHPADQPLPDLFDFPVPARQEGEVPYAAYLAQARELASTLRSPEARPIPPEVPGELVFFSY</sequence>
<keyword evidence="3" id="KW-0808">Transferase</keyword>
<dbReference type="Proteomes" id="UP000276417">
    <property type="component" value="Chromosome 1"/>
</dbReference>
<evidence type="ECO:0000313" key="3">
    <source>
        <dbReference type="EMBL" id="AZI42189.1"/>
    </source>
</evidence>
<dbReference type="PANTHER" id="PTHR43586">
    <property type="entry name" value="CYSTEINE DESULFURASE"/>
    <property type="match status" value="1"/>
</dbReference>